<protein>
    <recommendedName>
        <fullName evidence="1">Pesticidal crystal protein domain-containing protein</fullName>
    </recommendedName>
</protein>
<dbReference type="InterPro" id="IPR008979">
    <property type="entry name" value="Galactose-bd-like_sf"/>
</dbReference>
<dbReference type="InterPro" id="IPR005638">
    <property type="entry name" value="Pest_crys_dom-III"/>
</dbReference>
<name>A0A645JFH6_9ZZZZ</name>
<feature type="domain" description="Pesticidal crystal protein" evidence="1">
    <location>
        <begin position="26"/>
        <end position="119"/>
    </location>
</feature>
<dbReference type="Gene3D" id="2.60.120.260">
    <property type="entry name" value="Galactose-binding domain-like"/>
    <property type="match status" value="1"/>
</dbReference>
<dbReference type="SUPFAM" id="SSF49785">
    <property type="entry name" value="Galactose-binding domain-like"/>
    <property type="match status" value="1"/>
</dbReference>
<evidence type="ECO:0000259" key="1">
    <source>
        <dbReference type="Pfam" id="PF03944"/>
    </source>
</evidence>
<dbReference type="Pfam" id="PF03944">
    <property type="entry name" value="Endotoxin_C"/>
    <property type="match status" value="1"/>
</dbReference>
<accession>A0A645JFH6</accession>
<organism evidence="2">
    <name type="scientific">bioreactor metagenome</name>
    <dbReference type="NCBI Taxonomy" id="1076179"/>
    <lineage>
        <taxon>unclassified sequences</taxon>
        <taxon>metagenomes</taxon>
        <taxon>ecological metagenomes</taxon>
    </lineage>
</organism>
<dbReference type="EMBL" id="VSSQ01139680">
    <property type="protein sequence ID" value="MPN62117.1"/>
    <property type="molecule type" value="Genomic_DNA"/>
</dbReference>
<reference evidence="2" key="1">
    <citation type="submission" date="2019-08" db="EMBL/GenBank/DDBJ databases">
        <authorList>
            <person name="Kucharzyk K."/>
            <person name="Murdoch R.W."/>
            <person name="Higgins S."/>
            <person name="Loffler F."/>
        </authorList>
    </citation>
    <scope>NUCLEOTIDE SEQUENCE</scope>
</reference>
<dbReference type="AlphaFoldDB" id="A0A645JFH6"/>
<sequence length="120" mass="13084">MIRTDKSGVSGKCFSHWDKPGHGLTWKLKVPKTGKYQIALRYSCVEDASRQIIVNGQDYGTFVFPGTGGFGDSAADWDMFKVGRGGGQQIFSLEQGEAELRIVNVAGSMNLDCIELIPVP</sequence>
<dbReference type="GO" id="GO:0090729">
    <property type="term" value="F:toxin activity"/>
    <property type="evidence" value="ECO:0007669"/>
    <property type="project" value="InterPro"/>
</dbReference>
<evidence type="ECO:0000313" key="2">
    <source>
        <dbReference type="EMBL" id="MPN62117.1"/>
    </source>
</evidence>
<comment type="caution">
    <text evidence="2">The sequence shown here is derived from an EMBL/GenBank/DDBJ whole genome shotgun (WGS) entry which is preliminary data.</text>
</comment>
<gene>
    <name evidence="2" type="ORF">SDC9_209864</name>
</gene>
<proteinExistence type="predicted"/>